<dbReference type="PANTHER" id="PTHR36193">
    <property type="entry name" value="PHISTB DOMAIN-CONTAINING RESA-LIKE PROTEIN 1"/>
    <property type="match status" value="1"/>
</dbReference>
<evidence type="ECO:0000259" key="2">
    <source>
        <dbReference type="Pfam" id="PF09687"/>
    </source>
</evidence>
<accession>A0A0J9SF80</accession>
<organism evidence="3 4">
    <name type="scientific">Plasmodium vivax India VII</name>
    <dbReference type="NCBI Taxonomy" id="1077284"/>
    <lineage>
        <taxon>Eukaryota</taxon>
        <taxon>Sar</taxon>
        <taxon>Alveolata</taxon>
        <taxon>Apicomplexa</taxon>
        <taxon>Aconoidasida</taxon>
        <taxon>Haemosporida</taxon>
        <taxon>Plasmodiidae</taxon>
        <taxon>Plasmodium</taxon>
        <taxon>Plasmodium (Plasmodium)</taxon>
    </lineage>
</organism>
<dbReference type="Pfam" id="PF09687">
    <property type="entry name" value="PRESAN"/>
    <property type="match status" value="1"/>
</dbReference>
<dbReference type="Proteomes" id="UP000053562">
    <property type="component" value="Unassembled WGS sequence"/>
</dbReference>
<feature type="region of interest" description="Disordered" evidence="1">
    <location>
        <begin position="56"/>
        <end position="82"/>
    </location>
</feature>
<evidence type="ECO:0000313" key="4">
    <source>
        <dbReference type="Proteomes" id="UP000053562"/>
    </source>
</evidence>
<evidence type="ECO:0000313" key="3">
    <source>
        <dbReference type="EMBL" id="KMZ81659.1"/>
    </source>
</evidence>
<gene>
    <name evidence="3" type="ORF">PVIIG_05026</name>
</gene>
<dbReference type="InterPro" id="IPR019111">
    <property type="entry name" value="PRESA_N"/>
</dbReference>
<proteinExistence type="predicted"/>
<dbReference type="PANTHER" id="PTHR36193:SF23">
    <property type="entry name" value="PHISTB DOMAIN-CONTAINING RESA-LIKE PROTEIN 1"/>
    <property type="match status" value="1"/>
</dbReference>
<feature type="domain" description="Plasmodium RESA N-terminal" evidence="2">
    <location>
        <begin position="174"/>
        <end position="292"/>
    </location>
</feature>
<dbReference type="InterPro" id="IPR044885">
    <property type="entry name" value="PRESA_N_sf"/>
</dbReference>
<dbReference type="EMBL" id="KQ234232">
    <property type="protein sequence ID" value="KMZ81659.1"/>
    <property type="molecule type" value="Genomic_DNA"/>
</dbReference>
<name>A0A0J9SF80_PLAVI</name>
<dbReference type="Gene3D" id="6.10.280.180">
    <property type="entry name" value="Plasmodium RESA, N-terminal helical domain"/>
    <property type="match status" value="1"/>
</dbReference>
<reference evidence="3 4" key="1">
    <citation type="submission" date="2011-08" db="EMBL/GenBank/DDBJ databases">
        <title>The Genome Sequence of Plasmodium vivax India VII.</title>
        <authorList>
            <consortium name="The Broad Institute Genome Sequencing Platform"/>
            <consortium name="The Broad Institute Genome Sequencing Center for Infectious Disease"/>
            <person name="Neafsey D."/>
            <person name="Carlton J."/>
            <person name="Barnwell J."/>
            <person name="Collins W."/>
            <person name="Escalante A."/>
            <person name="Mullikin J."/>
            <person name="Saul A."/>
            <person name="Guigo R."/>
            <person name="Camara F."/>
            <person name="Young S.K."/>
            <person name="Zeng Q."/>
            <person name="Gargeya S."/>
            <person name="Fitzgerald M."/>
            <person name="Haas B."/>
            <person name="Abouelleil A."/>
            <person name="Alvarado L."/>
            <person name="Arachchi H.M."/>
            <person name="Berlin A."/>
            <person name="Brown A."/>
            <person name="Chapman S.B."/>
            <person name="Chen Z."/>
            <person name="Dunbar C."/>
            <person name="Freedman E."/>
            <person name="Gearin G."/>
            <person name="Gellesch M."/>
            <person name="Goldberg J."/>
            <person name="Griggs A."/>
            <person name="Gujja S."/>
            <person name="Heiman D."/>
            <person name="Howarth C."/>
            <person name="Larson L."/>
            <person name="Lui A."/>
            <person name="MacDonald P.J.P."/>
            <person name="Montmayeur A."/>
            <person name="Murphy C."/>
            <person name="Neiman D."/>
            <person name="Pearson M."/>
            <person name="Priest M."/>
            <person name="Roberts A."/>
            <person name="Saif S."/>
            <person name="Shea T."/>
            <person name="Shenoy N."/>
            <person name="Sisk P."/>
            <person name="Stolte C."/>
            <person name="Sykes S."/>
            <person name="Wortman J."/>
            <person name="Nusbaum C."/>
            <person name="Birren B."/>
        </authorList>
    </citation>
    <scope>NUCLEOTIDE SEQUENCE [LARGE SCALE GENOMIC DNA]</scope>
    <source>
        <strain evidence="3 4">India VII</strain>
    </source>
</reference>
<protein>
    <submittedName>
        <fullName evidence="3">Phist protein (Pf-fam-b)</fullName>
    </submittedName>
</protein>
<dbReference type="OrthoDB" id="380659at2759"/>
<sequence length="305" mass="35553">MKFRFRPKCASGSGEGFTPSRLLPLLKVILLALFYVLLQVGEREVDERERALLIPPSYSPHLTAPSQDEQPSEGAPGGKTPRVVTYRMMSHRIRTYRLRSHRMRNLDDVSRKGIRGCMDAETIQWVKNEYGLSQKLKEKNGESDDESSEAVNGAVLSMSKLGPKYLKKLVGELYYNKINDLPKNIKANDLFSIWNDIYCLEKNEFSTVEEELWLACCQLAAERKIPQKKKINEWLKVYKSLSHDLMKKELNDFNDLLIFMDNGSFTKLDFTLFVYYKSISWRTFKKTLFKRWRSVLVRNLDACRR</sequence>
<dbReference type="AlphaFoldDB" id="A0A0J9SF80"/>
<dbReference type="InterPro" id="IPR006526">
    <property type="entry name" value="Export_prot_PHISTa/b/c"/>
</dbReference>
<dbReference type="NCBIfam" id="TIGR01639">
    <property type="entry name" value="P_fal_TIGR01639"/>
    <property type="match status" value="1"/>
</dbReference>
<evidence type="ECO:0000256" key="1">
    <source>
        <dbReference type="SAM" id="MobiDB-lite"/>
    </source>
</evidence>